<comment type="caution">
    <text evidence="2">The sequence shown here is derived from an EMBL/GenBank/DDBJ whole genome shotgun (WGS) entry which is preliminary data.</text>
</comment>
<protein>
    <submittedName>
        <fullName evidence="2">Uncharacterized protein</fullName>
    </submittedName>
</protein>
<keyword evidence="3" id="KW-1185">Reference proteome</keyword>
<feature type="region of interest" description="Disordered" evidence="1">
    <location>
        <begin position="174"/>
        <end position="222"/>
    </location>
</feature>
<gene>
    <name evidence="2" type="ORF">JZ751_022271</name>
</gene>
<evidence type="ECO:0000256" key="1">
    <source>
        <dbReference type="SAM" id="MobiDB-lite"/>
    </source>
</evidence>
<name>A0A8T2NJT8_9TELE</name>
<dbReference type="AlphaFoldDB" id="A0A8T2NJT8"/>
<reference evidence="2" key="1">
    <citation type="thesis" date="2021" institute="BYU ScholarsArchive" country="Provo, UT, USA">
        <title>Applications of and Algorithms for Genome Assembly and Genomic Analyses with an Emphasis on Marine Teleosts.</title>
        <authorList>
            <person name="Pickett B.D."/>
        </authorList>
    </citation>
    <scope>NUCLEOTIDE SEQUENCE</scope>
    <source>
        <strain evidence="2">HI-2016</strain>
    </source>
</reference>
<dbReference type="Proteomes" id="UP000824540">
    <property type="component" value="Unassembled WGS sequence"/>
</dbReference>
<feature type="region of interest" description="Disordered" evidence="1">
    <location>
        <begin position="1"/>
        <end position="43"/>
    </location>
</feature>
<proteinExistence type="predicted"/>
<evidence type="ECO:0000313" key="3">
    <source>
        <dbReference type="Proteomes" id="UP000824540"/>
    </source>
</evidence>
<feature type="compositionally biased region" description="Polar residues" evidence="1">
    <location>
        <begin position="190"/>
        <end position="201"/>
    </location>
</feature>
<feature type="compositionally biased region" description="Pro residues" evidence="1">
    <location>
        <begin position="205"/>
        <end position="215"/>
    </location>
</feature>
<feature type="compositionally biased region" description="Polar residues" evidence="1">
    <location>
        <begin position="25"/>
        <end position="34"/>
    </location>
</feature>
<evidence type="ECO:0000313" key="2">
    <source>
        <dbReference type="EMBL" id="KAG9339956.1"/>
    </source>
</evidence>
<organism evidence="2 3">
    <name type="scientific">Albula glossodonta</name>
    <name type="common">roundjaw bonefish</name>
    <dbReference type="NCBI Taxonomy" id="121402"/>
    <lineage>
        <taxon>Eukaryota</taxon>
        <taxon>Metazoa</taxon>
        <taxon>Chordata</taxon>
        <taxon>Craniata</taxon>
        <taxon>Vertebrata</taxon>
        <taxon>Euteleostomi</taxon>
        <taxon>Actinopterygii</taxon>
        <taxon>Neopterygii</taxon>
        <taxon>Teleostei</taxon>
        <taxon>Albuliformes</taxon>
        <taxon>Albulidae</taxon>
        <taxon>Albula</taxon>
    </lineage>
</organism>
<accession>A0A8T2NJT8</accession>
<sequence length="222" mass="23444">MSVGFAAPSLARPPKFPRQVEKKQGQCSNRSQTPHSPPLSRATALMLGAASEPSSFVGGEKGLSACGLSQQKKPPICCGGWRHPHWAAPLNLCIRGRCTAEPGGGGVGKGEGEALSWKGRQTCDMSREGGGRYSRRHRVAPIVAAPTHRASSGTMRSEVGPNFGIAFHSPEEFSPRRYRGNSGAIGRLKQSATPSAPSVSSCHHPPTPLPSPVSLPSPFLFF</sequence>
<dbReference type="EMBL" id="JAFBMS010000048">
    <property type="protein sequence ID" value="KAG9339956.1"/>
    <property type="molecule type" value="Genomic_DNA"/>
</dbReference>